<proteinExistence type="inferred from homology"/>
<keyword evidence="3" id="KW-0645">Protease</keyword>
<keyword evidence="4" id="KW-0479">Metal-binding</keyword>
<feature type="domain" description="Peptidase M15A C-terminal" evidence="12">
    <location>
        <begin position="41"/>
        <end position="142"/>
    </location>
</feature>
<evidence type="ECO:0000256" key="7">
    <source>
        <dbReference type="ARBA" id="ARBA00022833"/>
    </source>
</evidence>
<dbReference type="Pfam" id="PF08291">
    <property type="entry name" value="Peptidase_M15_3"/>
    <property type="match status" value="1"/>
</dbReference>
<keyword evidence="5" id="KW-0732">Signal</keyword>
<gene>
    <name evidence="13" type="ORF">SAMN05421877_11152</name>
</gene>
<dbReference type="OrthoDB" id="1494639at2"/>
<dbReference type="AlphaFoldDB" id="A0A1H6BQ20"/>
<dbReference type="GO" id="GO:0046872">
    <property type="term" value="F:metal ion binding"/>
    <property type="evidence" value="ECO:0007669"/>
    <property type="project" value="UniProtKB-KW"/>
</dbReference>
<dbReference type="RefSeq" id="WP_103907331.1">
    <property type="nucleotide sequence ID" value="NZ_CP049246.1"/>
</dbReference>
<accession>A0A1H6BQ20</accession>
<evidence type="ECO:0000259" key="12">
    <source>
        <dbReference type="Pfam" id="PF08291"/>
    </source>
</evidence>
<keyword evidence="14" id="KW-1185">Reference proteome</keyword>
<comment type="similarity">
    <text evidence="10">Belongs to the peptidase M15 family.</text>
</comment>
<evidence type="ECO:0000256" key="10">
    <source>
        <dbReference type="ARBA" id="ARBA00093448"/>
    </source>
</evidence>
<dbReference type="GO" id="GO:0008237">
    <property type="term" value="F:metallopeptidase activity"/>
    <property type="evidence" value="ECO:0007669"/>
    <property type="project" value="UniProtKB-KW"/>
</dbReference>
<dbReference type="InterPro" id="IPR009045">
    <property type="entry name" value="Zn_M74/Hedgehog-like"/>
</dbReference>
<evidence type="ECO:0000313" key="13">
    <source>
        <dbReference type="EMBL" id="SEG62784.1"/>
    </source>
</evidence>
<evidence type="ECO:0000256" key="2">
    <source>
        <dbReference type="ARBA" id="ARBA00004776"/>
    </source>
</evidence>
<comment type="cofactor">
    <cofactor evidence="1">
        <name>Zn(2+)</name>
        <dbReference type="ChEBI" id="CHEBI:29105"/>
    </cofactor>
</comment>
<reference evidence="14" key="1">
    <citation type="submission" date="2016-10" db="EMBL/GenBank/DDBJ databases">
        <authorList>
            <person name="Varghese N."/>
            <person name="Submissions S."/>
        </authorList>
    </citation>
    <scope>NUCLEOTIDE SEQUENCE [LARGE SCALE GENOMIC DNA]</scope>
    <source>
        <strain evidence="14">DSM 22361</strain>
    </source>
</reference>
<evidence type="ECO:0000256" key="8">
    <source>
        <dbReference type="ARBA" id="ARBA00023049"/>
    </source>
</evidence>
<evidence type="ECO:0000256" key="6">
    <source>
        <dbReference type="ARBA" id="ARBA00022801"/>
    </source>
</evidence>
<dbReference type="EMBL" id="FNUT01000011">
    <property type="protein sequence ID" value="SEG62784.1"/>
    <property type="molecule type" value="Genomic_DNA"/>
</dbReference>
<comment type="pathway">
    <text evidence="2">Cell wall biogenesis; cell wall polysaccharide biosynthesis.</text>
</comment>
<dbReference type="Gene3D" id="3.30.1380.10">
    <property type="match status" value="1"/>
</dbReference>
<dbReference type="InterPro" id="IPR010275">
    <property type="entry name" value="MepK"/>
</dbReference>
<organism evidence="13 14">
    <name type="scientific">Sphingobacterium lactis</name>
    <dbReference type="NCBI Taxonomy" id="797291"/>
    <lineage>
        <taxon>Bacteria</taxon>
        <taxon>Pseudomonadati</taxon>
        <taxon>Bacteroidota</taxon>
        <taxon>Sphingobacteriia</taxon>
        <taxon>Sphingobacteriales</taxon>
        <taxon>Sphingobacteriaceae</taxon>
        <taxon>Sphingobacterium</taxon>
    </lineage>
</organism>
<evidence type="ECO:0000313" key="14">
    <source>
        <dbReference type="Proteomes" id="UP000236731"/>
    </source>
</evidence>
<evidence type="ECO:0000256" key="3">
    <source>
        <dbReference type="ARBA" id="ARBA00022670"/>
    </source>
</evidence>
<keyword evidence="9" id="KW-0961">Cell wall biogenesis/degradation</keyword>
<evidence type="ECO:0000256" key="9">
    <source>
        <dbReference type="ARBA" id="ARBA00023316"/>
    </source>
</evidence>
<evidence type="ECO:0000256" key="4">
    <source>
        <dbReference type="ARBA" id="ARBA00022723"/>
    </source>
</evidence>
<keyword evidence="8" id="KW-0482">Metalloprotease</keyword>
<dbReference type="GO" id="GO:0006508">
    <property type="term" value="P:proteolysis"/>
    <property type="evidence" value="ECO:0007669"/>
    <property type="project" value="UniProtKB-KW"/>
</dbReference>
<dbReference type="GO" id="GO:0071555">
    <property type="term" value="P:cell wall organization"/>
    <property type="evidence" value="ECO:0007669"/>
    <property type="project" value="UniProtKB-KW"/>
</dbReference>
<evidence type="ECO:0000256" key="11">
    <source>
        <dbReference type="ARBA" id="ARBA00093666"/>
    </source>
</evidence>
<dbReference type="PANTHER" id="PTHR37425">
    <property type="match status" value="1"/>
</dbReference>
<name>A0A1H6BQ20_9SPHI</name>
<protein>
    <recommendedName>
        <fullName evidence="11">Murein endopeptidase K</fullName>
    </recommendedName>
</protein>
<dbReference type="PANTHER" id="PTHR37425:SF1">
    <property type="entry name" value="OUTER MEMBRANE PROTEIN"/>
    <property type="match status" value="1"/>
</dbReference>
<evidence type="ECO:0000256" key="5">
    <source>
        <dbReference type="ARBA" id="ARBA00022729"/>
    </source>
</evidence>
<dbReference type="SUPFAM" id="SSF55166">
    <property type="entry name" value="Hedgehog/DD-peptidase"/>
    <property type="match status" value="1"/>
</dbReference>
<keyword evidence="7" id="KW-0862">Zinc</keyword>
<evidence type="ECO:0000256" key="1">
    <source>
        <dbReference type="ARBA" id="ARBA00001947"/>
    </source>
</evidence>
<dbReference type="InterPro" id="IPR013230">
    <property type="entry name" value="Peptidase_M15A_C"/>
</dbReference>
<dbReference type="Proteomes" id="UP000236731">
    <property type="component" value="Unassembled WGS sequence"/>
</dbReference>
<keyword evidence="6" id="KW-0378">Hydrolase</keyword>
<sequence length="152" mass="16858">MSSKKGMVIAILAAAVQHGIKTDGDYLEFNASAPNFQLTENFKLHEFLTKNKANTFTRINANIIAELQLYRTEFGSAVRISSSYRSSAYNKSVNGATSSEHQLGNALDTYPLNGNIKGWKQTVKRNKKSGGIGYYKTFVHIDTGRTRTWNGS</sequence>